<dbReference type="PROSITE" id="PS50097">
    <property type="entry name" value="BTB"/>
    <property type="match status" value="1"/>
</dbReference>
<evidence type="ECO:0000256" key="12">
    <source>
        <dbReference type="ARBA" id="ARBA00023204"/>
    </source>
</evidence>
<organism evidence="21 22">
    <name type="scientific">Rhinopithecus roxellana</name>
    <name type="common">Golden snub-nosed monkey</name>
    <name type="synonym">Pygathrix roxellana</name>
    <dbReference type="NCBI Taxonomy" id="61622"/>
    <lineage>
        <taxon>Eukaryota</taxon>
        <taxon>Metazoa</taxon>
        <taxon>Chordata</taxon>
        <taxon>Craniata</taxon>
        <taxon>Vertebrata</taxon>
        <taxon>Euteleostomi</taxon>
        <taxon>Mammalia</taxon>
        <taxon>Eutheria</taxon>
        <taxon>Euarchontoglires</taxon>
        <taxon>Primates</taxon>
        <taxon>Haplorrhini</taxon>
        <taxon>Catarrhini</taxon>
        <taxon>Cercopithecidae</taxon>
        <taxon>Colobinae</taxon>
        <taxon>Rhinopithecus</taxon>
    </lineage>
</organism>
<feature type="region of interest" description="Disordered" evidence="18">
    <location>
        <begin position="1515"/>
        <end position="1541"/>
    </location>
</feature>
<feature type="domain" description="BTB" evidence="19">
    <location>
        <begin position="670"/>
        <end position="743"/>
    </location>
</feature>
<keyword evidence="3" id="KW-1017">Isopeptide bond</keyword>
<dbReference type="PROSITE" id="PS51908">
    <property type="entry name" value="ZF_UBZ4"/>
    <property type="match status" value="2"/>
</dbReference>
<dbReference type="GO" id="GO:0000712">
    <property type="term" value="P:resolution of meiotic recombination intermediates"/>
    <property type="evidence" value="ECO:0007669"/>
    <property type="project" value="TreeGrafter"/>
</dbReference>
<dbReference type="CDD" id="cd18288">
    <property type="entry name" value="BTB_POZ_BTBD12_SLX4"/>
    <property type="match status" value="1"/>
</dbReference>
<feature type="region of interest" description="Disordered" evidence="18">
    <location>
        <begin position="1459"/>
        <end position="1478"/>
    </location>
</feature>
<dbReference type="GO" id="GO:0070522">
    <property type="term" value="C:ERCC4-ERCC1 complex"/>
    <property type="evidence" value="ECO:0007669"/>
    <property type="project" value="Ensembl"/>
</dbReference>
<feature type="region of interest" description="Disordered" evidence="18">
    <location>
        <begin position="434"/>
        <end position="453"/>
    </location>
</feature>
<dbReference type="GO" id="GO:0000785">
    <property type="term" value="C:chromatin"/>
    <property type="evidence" value="ECO:0007669"/>
    <property type="project" value="Ensembl"/>
</dbReference>
<comment type="subcellular location">
    <subcellularLocation>
        <location evidence="1">Nucleus</location>
    </subcellularLocation>
</comment>
<sequence>AQLGFYLGSLSHLSACPGIDPRSSEDQPKSLKTELCASFFQRVKKHGIKEVSGERKTQNASSNGTQIRRKLKRTKQTATKTKTLQGPAEKKPPSGSQAPRTKKQGVTKWQASEPALSVNGEAGVLASAPDPPVLWETAQNTQTGNQQEPSPNLSREETRENAPNSDSQPPPSCLTTAVPSPSKPRTAQLVLERMQQFKRADPERLRHASKEGSLEAAQEENVAKDPQEEMMARNVFGLGPPAPESDAAVALTLQQEFARVGASAHDDSLEEKGLFFCQICQKNLSAMNVTRREQHVNRCLDEAEKALRPSVPQIPECPICGKPFLTLKSRTSHLKQCAVKMEVGPQLLLQAVRLQTAQPEGSSSLPSNFSFCDHGGGLKRRGPASKKEPRKRRKVDEAPSEDLLVAMALSRSEMEPCAAVPALRLESAFSERIKPEAEKKSRKKKPPVSPPLLLVQDSETTGRQIEDRVALLLSEEVELSSTPPLPASRILKEGWERVGQCPPPPECKQNFLWEGSALTGAWATEAFYTARLVPPLVPQRPAQGLMQESIPPLVPPEHSERRSPSLHGTPPAGCGSRGLSPSASQREHQALQDLMDLAREGLSASPWPSSGGLAGSEGAAGLDVVPGGLPLTGFVVPSQDKHLERGGRTSLSLGLLVADFGAMVNNPHLSDVQFQTDSGEVLYAHKFVLYARCPLLIQYVNNEGFSAVEDGLLTQRVLLGDVSTEAACAFLHYLYTADTGLPPGLSSELSSLAHRFGVSELVHLCEQVPVTADSGGKPWEEKEAENCESRAENFQELLRSMWADEEEEAETLLKFKDHKEDQENVNEAEMEEIYEFAATQRKLLQEEKAVGAGEDADWLEGGSPVSGQLLASVQVQERWDKVEEIQPSEPGRDEATTTWEKVRQRPLPPPQDQCSGARGAEAPEQEALGRSSCSSPSRGCRAERKEGPLPYSDDAGDYEQLFSSTQGESSEPSQVTSEPEERSGAVRERGLEVSHRLAPWQVSPPHPCRFLLGPPQGGSPHGSHQPHHTSGLSLSTPRSRGGTSQVGSPTSLSPAMPSKQKRDRSILMLSKEPGHQKGTERRSMLECRNKGVLMSPEKSLSIDLTQSNPEHLSSTPQKSSSKVNKEDEVILLLDSDEELELEQTKMKSISSDPLEERKALEISPRSCELFSVIDVDADQEPSHSPPRREAALQREDEGALLENRGSLGSRGAPWLFCDRESSPGEGSTTDTSWLVPATPLASRSRDCSSQTQISSLRSGLAVEAVTQHTPRASVGNREGNEAAQKFSVIRTQTPPPQTPSSCLTPVSPGTSDGRRQGHKSPSRPHPGGHPHSSPLAPRPISGDRAHFSRRFLKHSLPGPSFLSQTTVSEVVEVGDSDDEQEVASYQANSSPPLDSDPPIPVDDCCWHMEPLSPIPIDHWNLERTGPLSTSSPSRRMKEATDSCDCRSLGLLDTTPIQGSCAARRKSQEKSLGAGSPGNSRLSFLNSALWDDWDGEEQRPPETPPLAQMLSVGGAQKPEGLETPKGVNRKKDLPPKVPITPMPQYSIMETPVLKKELDRFGVRPLPKRQMVLKLKEIFQYTHQTLDSDSEDDSQSSQPLLQAPRCRTLTSQTYKPSRAGAHAQQEATTGPGAHRPKGPAKTKGPRHQRKHHESIAPAPPSRSPTKEAPPGLDDDAQLPASQESVATSVDGSDSSLSSQSSSSCEFGAAFESAGEEEEGEEEVSASQAAVQAADTDEALRCYIRSKPALYQKVLLYQPFELGELQSELKQNGLRVSSRRLLDFLDTHCITFTTAAARREKLRGRRRWPRGKKKAARN</sequence>
<dbReference type="PANTHER" id="PTHR21541:SF3">
    <property type="entry name" value="STRUCTURE-SPECIFIC ENDONUCLEASE SUBUNIT SLX4"/>
    <property type="match status" value="1"/>
</dbReference>
<dbReference type="InterPro" id="IPR011333">
    <property type="entry name" value="SKP1/BTB/POZ_sf"/>
</dbReference>
<feature type="compositionally biased region" description="Acidic residues" evidence="18">
    <location>
        <begin position="1711"/>
        <end position="1721"/>
    </location>
</feature>
<gene>
    <name evidence="21" type="primary">SLX4</name>
</gene>
<dbReference type="GO" id="GO:0090656">
    <property type="term" value="P:t-circle formation"/>
    <property type="evidence" value="ECO:0007669"/>
    <property type="project" value="Ensembl"/>
</dbReference>
<evidence type="ECO:0000259" key="20">
    <source>
        <dbReference type="PROSITE" id="PS51908"/>
    </source>
</evidence>
<evidence type="ECO:0000256" key="14">
    <source>
        <dbReference type="ARBA" id="ARBA00029496"/>
    </source>
</evidence>
<feature type="compositionally biased region" description="Basic residues" evidence="18">
    <location>
        <begin position="1632"/>
        <end position="1650"/>
    </location>
</feature>
<feature type="compositionally biased region" description="Basic and acidic residues" evidence="18">
    <location>
        <begin position="198"/>
        <end position="213"/>
    </location>
</feature>
<feature type="domain" description="UBZ4-type" evidence="20">
    <location>
        <begin position="314"/>
        <end position="342"/>
    </location>
</feature>
<keyword evidence="12 17" id="KW-0234">DNA repair</keyword>
<evidence type="ECO:0000256" key="16">
    <source>
        <dbReference type="ARBA" id="ARBA00076095"/>
    </source>
</evidence>
<feature type="compositionally biased region" description="Low complexity" evidence="18">
    <location>
        <begin position="929"/>
        <end position="939"/>
    </location>
</feature>
<dbReference type="GO" id="GO:0006289">
    <property type="term" value="P:nucleotide-excision repair"/>
    <property type="evidence" value="ECO:0007669"/>
    <property type="project" value="Ensembl"/>
</dbReference>
<reference evidence="21" key="1">
    <citation type="submission" date="2025-08" db="UniProtKB">
        <authorList>
            <consortium name="Ensembl"/>
        </authorList>
    </citation>
    <scope>IDENTIFICATION</scope>
</reference>
<protein>
    <recommendedName>
        <fullName evidence="14">Structure-specific endonuclease subunit SLX4</fullName>
    </recommendedName>
    <alternativeName>
        <fullName evidence="16">BTB/POZ domain-containing protein 12</fullName>
    </alternativeName>
</protein>
<feature type="compositionally biased region" description="Basic and acidic residues" evidence="18">
    <location>
        <begin position="1186"/>
        <end position="1197"/>
    </location>
</feature>
<evidence type="ECO:0000256" key="6">
    <source>
        <dbReference type="ARBA" id="ARBA00022737"/>
    </source>
</evidence>
<keyword evidence="13" id="KW-0539">Nucleus</keyword>
<feature type="compositionally biased region" description="Polar residues" evidence="18">
    <location>
        <begin position="961"/>
        <end position="977"/>
    </location>
</feature>
<feature type="compositionally biased region" description="Basic residues" evidence="18">
    <location>
        <begin position="1316"/>
        <end position="1328"/>
    </location>
</feature>
<dbReference type="GO" id="GO:0008047">
    <property type="term" value="F:enzyme activator activity"/>
    <property type="evidence" value="ECO:0007669"/>
    <property type="project" value="Ensembl"/>
</dbReference>
<dbReference type="Pfam" id="PF00651">
    <property type="entry name" value="BTB"/>
    <property type="match status" value="1"/>
</dbReference>
<evidence type="ECO:0000313" key="21">
    <source>
        <dbReference type="Ensembl" id="ENSRROP00000008818.1"/>
    </source>
</evidence>
<dbReference type="SMART" id="SM00225">
    <property type="entry name" value="BTB"/>
    <property type="match status" value="1"/>
</dbReference>
<dbReference type="GO" id="GO:0000781">
    <property type="term" value="C:chromosome, telomeric region"/>
    <property type="evidence" value="ECO:0007669"/>
    <property type="project" value="Ensembl"/>
</dbReference>
<comment type="similarity">
    <text evidence="2">Belongs to the SLX4 family.</text>
</comment>
<feature type="compositionally biased region" description="Polar residues" evidence="18">
    <location>
        <begin position="137"/>
        <end position="153"/>
    </location>
</feature>
<feature type="compositionally biased region" description="Polar residues" evidence="18">
    <location>
        <begin position="1102"/>
        <end position="1122"/>
    </location>
</feature>
<feature type="compositionally biased region" description="Polar residues" evidence="18">
    <location>
        <begin position="161"/>
        <end position="184"/>
    </location>
</feature>
<dbReference type="CDD" id="cd22999">
    <property type="entry name" value="SAP_SLX4"/>
    <property type="match status" value="1"/>
</dbReference>
<dbReference type="GO" id="GO:0006260">
    <property type="term" value="P:DNA replication"/>
    <property type="evidence" value="ECO:0007669"/>
    <property type="project" value="InterPro"/>
</dbReference>
<dbReference type="OMA" id="TKGPRHQ"/>
<feature type="compositionally biased region" description="Polar residues" evidence="18">
    <location>
        <begin position="1300"/>
        <end position="1310"/>
    </location>
</feature>
<feature type="compositionally biased region" description="Low complexity" evidence="18">
    <location>
        <begin position="1686"/>
        <end position="1710"/>
    </location>
</feature>
<feature type="region of interest" description="Disordered" evidence="18">
    <location>
        <begin position="1173"/>
        <end position="1342"/>
    </location>
</feature>
<feature type="compositionally biased region" description="Polar residues" evidence="18">
    <location>
        <begin position="1030"/>
        <end position="1053"/>
    </location>
</feature>
<evidence type="ECO:0000256" key="9">
    <source>
        <dbReference type="ARBA" id="ARBA00022833"/>
    </source>
</evidence>
<dbReference type="SUPFAM" id="SSF54695">
    <property type="entry name" value="POZ domain"/>
    <property type="match status" value="1"/>
</dbReference>
<dbReference type="GO" id="GO:1904357">
    <property type="term" value="P:negative regulation of telomere maintenance via telomere lengthening"/>
    <property type="evidence" value="ECO:0007669"/>
    <property type="project" value="Ensembl"/>
</dbReference>
<accession>A0A2K6NX12</accession>
<dbReference type="GO" id="GO:0000724">
    <property type="term" value="P:double-strand break repair via homologous recombination"/>
    <property type="evidence" value="ECO:0007669"/>
    <property type="project" value="Ensembl"/>
</dbReference>
<feature type="region of interest" description="Disordered" evidence="18">
    <location>
        <begin position="1376"/>
        <end position="1397"/>
    </location>
</feature>
<feature type="compositionally biased region" description="Basic residues" evidence="18">
    <location>
        <begin position="377"/>
        <end position="393"/>
    </location>
</feature>
<feature type="region of interest" description="Disordered" evidence="18">
    <location>
        <begin position="1583"/>
        <end position="1727"/>
    </location>
</feature>
<feature type="compositionally biased region" description="Polar residues" evidence="18">
    <location>
        <begin position="1247"/>
        <end position="1257"/>
    </location>
</feature>
<dbReference type="GO" id="GO:0008270">
    <property type="term" value="F:zinc ion binding"/>
    <property type="evidence" value="ECO:0007669"/>
    <property type="project" value="UniProtKB-KW"/>
</dbReference>
<dbReference type="PANTHER" id="PTHR21541">
    <property type="entry name" value="BTB POZ DOMAIN CONTAINING 12"/>
    <property type="match status" value="1"/>
</dbReference>
<keyword evidence="8 17" id="KW-0863">Zinc-finger</keyword>
<dbReference type="Ensembl" id="ENSRROT00000032898.1">
    <property type="protein sequence ID" value="ENSRROP00000008818.1"/>
    <property type="gene ID" value="ENSRROG00000028846.1"/>
</dbReference>
<feature type="compositionally biased region" description="Basic and acidic residues" evidence="18">
    <location>
        <begin position="882"/>
        <end position="903"/>
    </location>
</feature>
<dbReference type="FunFam" id="3.30.710.10:FF:000116">
    <property type="entry name" value="SLX4 structure-specific endonuclease subunit"/>
    <property type="match status" value="1"/>
</dbReference>
<evidence type="ECO:0000256" key="11">
    <source>
        <dbReference type="ARBA" id="ARBA00023172"/>
    </source>
</evidence>
<dbReference type="GO" id="GO:0005654">
    <property type="term" value="C:nucleoplasm"/>
    <property type="evidence" value="ECO:0007669"/>
    <property type="project" value="Ensembl"/>
</dbReference>
<keyword evidence="5" id="KW-0479">Metal-binding</keyword>
<keyword evidence="22" id="KW-1185">Reference proteome</keyword>
<dbReference type="GO" id="GO:0010792">
    <property type="term" value="P:DNA double-strand break processing involved in repair via single-strand annealing"/>
    <property type="evidence" value="ECO:0007669"/>
    <property type="project" value="Ensembl"/>
</dbReference>
<evidence type="ECO:0000256" key="15">
    <source>
        <dbReference type="ARBA" id="ARBA00064578"/>
    </source>
</evidence>
<evidence type="ECO:0000256" key="2">
    <source>
        <dbReference type="ARBA" id="ARBA00006661"/>
    </source>
</evidence>
<feature type="region of interest" description="Disordered" evidence="18">
    <location>
        <begin position="197"/>
        <end position="226"/>
    </location>
</feature>
<dbReference type="GO" id="GO:1904431">
    <property type="term" value="P:positive regulation of t-circle formation"/>
    <property type="evidence" value="ECO:0007669"/>
    <property type="project" value="Ensembl"/>
</dbReference>
<evidence type="ECO:0000256" key="18">
    <source>
        <dbReference type="SAM" id="MobiDB-lite"/>
    </source>
</evidence>
<evidence type="ECO:0000256" key="8">
    <source>
        <dbReference type="ARBA" id="ARBA00022771"/>
    </source>
</evidence>
<dbReference type="STRING" id="61622.ENSRROP00000008818"/>
<dbReference type="InterPro" id="IPR000210">
    <property type="entry name" value="BTB/POZ_dom"/>
</dbReference>
<keyword evidence="9" id="KW-0862">Zinc</keyword>
<evidence type="ECO:0000256" key="3">
    <source>
        <dbReference type="ARBA" id="ARBA00022499"/>
    </source>
</evidence>
<dbReference type="Gene3D" id="3.30.710.10">
    <property type="entry name" value="Potassium Channel Kv1.1, Chain A"/>
    <property type="match status" value="1"/>
</dbReference>
<feature type="region of interest" description="Disordered" evidence="18">
    <location>
        <begin position="376"/>
        <end position="399"/>
    </location>
</feature>
<evidence type="ECO:0000256" key="10">
    <source>
        <dbReference type="ARBA" id="ARBA00022843"/>
    </source>
</evidence>
<feature type="domain" description="UBZ4-type" evidence="20">
    <location>
        <begin position="274"/>
        <end position="304"/>
    </location>
</feature>
<evidence type="ECO:0000256" key="17">
    <source>
        <dbReference type="PROSITE-ProRule" id="PRU01256"/>
    </source>
</evidence>
<keyword evidence="6" id="KW-0677">Repeat</keyword>
<evidence type="ECO:0000256" key="4">
    <source>
        <dbReference type="ARBA" id="ARBA00022553"/>
    </source>
</evidence>
<dbReference type="GO" id="GO:0033557">
    <property type="term" value="C:Slx1-Slx4 complex"/>
    <property type="evidence" value="ECO:0007669"/>
    <property type="project" value="Ensembl"/>
</dbReference>
<evidence type="ECO:0000313" key="22">
    <source>
        <dbReference type="Proteomes" id="UP000233200"/>
    </source>
</evidence>
<feature type="region of interest" description="Disordered" evidence="18">
    <location>
        <begin position="882"/>
        <end position="1126"/>
    </location>
</feature>
<keyword evidence="11" id="KW-0233">DNA recombination</keyword>
<keyword evidence="7 17" id="KW-0227">DNA damage</keyword>
<feature type="compositionally biased region" description="Basic and acidic residues" evidence="18">
    <location>
        <begin position="979"/>
        <end position="995"/>
    </location>
</feature>
<dbReference type="InterPro" id="IPR006642">
    <property type="entry name" value="Rad18_UBZ4"/>
</dbReference>
<evidence type="ECO:0000256" key="13">
    <source>
        <dbReference type="ARBA" id="ARBA00023242"/>
    </source>
</evidence>
<keyword evidence="4" id="KW-0597">Phosphoprotein</keyword>
<evidence type="ECO:0000259" key="19">
    <source>
        <dbReference type="PROSITE" id="PS50097"/>
    </source>
</evidence>
<dbReference type="InterPro" id="IPR018574">
    <property type="entry name" value="Structure-sp_endonuc_su_Slx4"/>
</dbReference>
<proteinExistence type="inferred from homology"/>
<name>A0A2K6NX12_RHIRO</name>
<dbReference type="GeneTree" id="ENSGT00390000014091"/>
<reference evidence="21" key="2">
    <citation type="submission" date="2025-09" db="UniProtKB">
        <authorList>
            <consortium name="Ensembl"/>
        </authorList>
    </citation>
    <scope>IDENTIFICATION</scope>
</reference>
<dbReference type="Pfam" id="PF09494">
    <property type="entry name" value="Slx4"/>
    <property type="match status" value="1"/>
</dbReference>
<evidence type="ECO:0000256" key="1">
    <source>
        <dbReference type="ARBA" id="ARBA00004123"/>
    </source>
</evidence>
<evidence type="ECO:0000256" key="5">
    <source>
        <dbReference type="ARBA" id="ARBA00022723"/>
    </source>
</evidence>
<comment type="subunit">
    <text evidence="15">Forms a heterodimer with SLX1A/GIYD1. Interacts with ERCC4/XPF; catalytic subunit of the ERCC4-ERCC1 endonuclease. Interacts with MUS81; catalytic subunit of the MUS81-EME1 endonuclease. Interacts with MSH2; component of the MSH2-MSH3 mismatch repair complex. Interacts with TERF2-TERF2IP. Interacts with PLK1 and SLX4IP.</text>
</comment>
<evidence type="ECO:0000256" key="7">
    <source>
        <dbReference type="ARBA" id="ARBA00022763"/>
    </source>
</evidence>
<dbReference type="GO" id="GO:0003677">
    <property type="term" value="F:DNA binding"/>
    <property type="evidence" value="ECO:0007669"/>
    <property type="project" value="InterPro"/>
</dbReference>
<dbReference type="GO" id="GO:0061820">
    <property type="term" value="P:telomeric D-loop disassembly"/>
    <property type="evidence" value="ECO:0007669"/>
    <property type="project" value="Ensembl"/>
</dbReference>
<feature type="compositionally biased region" description="Low complexity" evidence="18">
    <location>
        <begin position="76"/>
        <end position="85"/>
    </location>
</feature>
<feature type="region of interest" description="Disordered" evidence="18">
    <location>
        <begin position="49"/>
        <end position="184"/>
    </location>
</feature>
<dbReference type="GO" id="GO:0072429">
    <property type="term" value="P:response to intra-S DNA damage checkpoint signaling"/>
    <property type="evidence" value="ECO:0007669"/>
    <property type="project" value="Ensembl"/>
</dbReference>
<feature type="region of interest" description="Disordered" evidence="18">
    <location>
        <begin position="547"/>
        <end position="589"/>
    </location>
</feature>
<dbReference type="Proteomes" id="UP000233200">
    <property type="component" value="Unplaced"/>
</dbReference>
<dbReference type="GO" id="GO:0048476">
    <property type="term" value="C:Holliday junction resolvase complex"/>
    <property type="evidence" value="ECO:0007669"/>
    <property type="project" value="Ensembl"/>
</dbReference>
<keyword evidence="10" id="KW-0832">Ubl conjugation</keyword>
<feature type="compositionally biased region" description="Basic and acidic residues" evidence="18">
    <location>
        <begin position="1072"/>
        <end position="1089"/>
    </location>
</feature>